<evidence type="ECO:0008006" key="4">
    <source>
        <dbReference type="Google" id="ProtNLM"/>
    </source>
</evidence>
<dbReference type="EMBL" id="BMXA01000005">
    <property type="protein sequence ID" value="GHA15831.1"/>
    <property type="molecule type" value="Genomic_DNA"/>
</dbReference>
<evidence type="ECO:0000313" key="3">
    <source>
        <dbReference type="Proteomes" id="UP000614811"/>
    </source>
</evidence>
<dbReference type="Proteomes" id="UP000614811">
    <property type="component" value="Unassembled WGS sequence"/>
</dbReference>
<gene>
    <name evidence="2" type="ORF">GCM10008090_26810</name>
</gene>
<feature type="transmembrane region" description="Helical" evidence="1">
    <location>
        <begin position="100"/>
        <end position="122"/>
    </location>
</feature>
<accession>A0A918VQ21</accession>
<comment type="caution">
    <text evidence="2">The sequence shown here is derived from an EMBL/GenBank/DDBJ whole genome shotgun (WGS) entry which is preliminary data.</text>
</comment>
<dbReference type="RefSeq" id="WP_189402131.1">
    <property type="nucleotide sequence ID" value="NZ_BMXA01000005.1"/>
</dbReference>
<sequence>MTNEFNQLFSATSNEPDSGFGELDALFNDARNAVPQFEGENFTKQVLNSLPPRVARRRKAGVSIELIGILLGFLAAYFTIDFNSLMSGVVGLIPNSVTLTPLHGLVALAGVTAMSVLAWWLVEKGQSQW</sequence>
<protein>
    <recommendedName>
        <fullName evidence="4">DUF5056 domain-containing protein</fullName>
    </recommendedName>
</protein>
<evidence type="ECO:0000313" key="2">
    <source>
        <dbReference type="EMBL" id="GHA15831.1"/>
    </source>
</evidence>
<keyword evidence="3" id="KW-1185">Reference proteome</keyword>
<keyword evidence="1" id="KW-0812">Transmembrane</keyword>
<reference evidence="2" key="1">
    <citation type="journal article" date="2014" name="Int. J. Syst. Evol. Microbiol.">
        <title>Complete genome sequence of Corynebacterium casei LMG S-19264T (=DSM 44701T), isolated from a smear-ripened cheese.</title>
        <authorList>
            <consortium name="US DOE Joint Genome Institute (JGI-PGF)"/>
            <person name="Walter F."/>
            <person name="Albersmeier A."/>
            <person name="Kalinowski J."/>
            <person name="Ruckert C."/>
        </authorList>
    </citation>
    <scope>NUCLEOTIDE SEQUENCE</scope>
    <source>
        <strain evidence="2">KCTC 12711</strain>
    </source>
</reference>
<dbReference type="AlphaFoldDB" id="A0A918VQ21"/>
<organism evidence="2 3">
    <name type="scientific">Arenicella chitinivorans</name>
    <dbReference type="NCBI Taxonomy" id="1329800"/>
    <lineage>
        <taxon>Bacteria</taxon>
        <taxon>Pseudomonadati</taxon>
        <taxon>Pseudomonadota</taxon>
        <taxon>Gammaproteobacteria</taxon>
        <taxon>Arenicellales</taxon>
        <taxon>Arenicellaceae</taxon>
        <taxon>Arenicella</taxon>
    </lineage>
</organism>
<keyword evidence="1" id="KW-1133">Transmembrane helix</keyword>
<evidence type="ECO:0000256" key="1">
    <source>
        <dbReference type="SAM" id="Phobius"/>
    </source>
</evidence>
<keyword evidence="1" id="KW-0472">Membrane</keyword>
<name>A0A918VQ21_9GAMM</name>
<feature type="transmembrane region" description="Helical" evidence="1">
    <location>
        <begin position="60"/>
        <end position="80"/>
    </location>
</feature>
<proteinExistence type="predicted"/>
<reference evidence="2" key="2">
    <citation type="submission" date="2020-09" db="EMBL/GenBank/DDBJ databases">
        <authorList>
            <person name="Sun Q."/>
            <person name="Kim S."/>
        </authorList>
    </citation>
    <scope>NUCLEOTIDE SEQUENCE</scope>
    <source>
        <strain evidence="2">KCTC 12711</strain>
    </source>
</reference>